<dbReference type="AlphaFoldDB" id="I1BPN5"/>
<organism evidence="2 3">
    <name type="scientific">Rhizopus delemar (strain RA 99-880 / ATCC MYA-4621 / FGSC 9543 / NRRL 43880)</name>
    <name type="common">Mucormycosis agent</name>
    <name type="synonym">Rhizopus arrhizus var. delemar</name>
    <dbReference type="NCBI Taxonomy" id="246409"/>
    <lineage>
        <taxon>Eukaryota</taxon>
        <taxon>Fungi</taxon>
        <taxon>Fungi incertae sedis</taxon>
        <taxon>Mucoromycota</taxon>
        <taxon>Mucoromycotina</taxon>
        <taxon>Mucoromycetes</taxon>
        <taxon>Mucorales</taxon>
        <taxon>Mucorineae</taxon>
        <taxon>Rhizopodaceae</taxon>
        <taxon>Rhizopus</taxon>
    </lineage>
</organism>
<dbReference type="PANTHER" id="PTHR45738:SF5">
    <property type="entry name" value="POLYPHOSPHOINOSITIDE PHOSPHATASE"/>
    <property type="match status" value="1"/>
</dbReference>
<reference evidence="2 3" key="1">
    <citation type="journal article" date="2009" name="PLoS Genet.">
        <title>Genomic analysis of the basal lineage fungus Rhizopus oryzae reveals a whole-genome duplication.</title>
        <authorList>
            <person name="Ma L.-J."/>
            <person name="Ibrahim A.S."/>
            <person name="Skory C."/>
            <person name="Grabherr M.G."/>
            <person name="Burger G."/>
            <person name="Butler M."/>
            <person name="Elias M."/>
            <person name="Idnurm A."/>
            <person name="Lang B.F."/>
            <person name="Sone T."/>
            <person name="Abe A."/>
            <person name="Calvo S.E."/>
            <person name="Corrochano L.M."/>
            <person name="Engels R."/>
            <person name="Fu J."/>
            <person name="Hansberg W."/>
            <person name="Kim J.-M."/>
            <person name="Kodira C.D."/>
            <person name="Koehrsen M.J."/>
            <person name="Liu B."/>
            <person name="Miranda-Saavedra D."/>
            <person name="O'Leary S."/>
            <person name="Ortiz-Castellanos L."/>
            <person name="Poulter R."/>
            <person name="Rodriguez-Romero J."/>
            <person name="Ruiz-Herrera J."/>
            <person name="Shen Y.-Q."/>
            <person name="Zeng Q."/>
            <person name="Galagan J."/>
            <person name="Birren B.W."/>
            <person name="Cuomo C.A."/>
            <person name="Wickes B.L."/>
        </authorList>
    </citation>
    <scope>NUCLEOTIDE SEQUENCE [LARGE SCALE GENOMIC DNA]</scope>
    <source>
        <strain evidence="3">RA 99-880 / ATCC MYA-4621 / FGSC 9543 / NRRL 43880</strain>
    </source>
</reference>
<dbReference type="PANTHER" id="PTHR45738">
    <property type="entry name" value="POLYPHOSPHOINOSITIDE PHOSPHATASE"/>
    <property type="match status" value="1"/>
</dbReference>
<dbReference type="GO" id="GO:0046856">
    <property type="term" value="P:phosphatidylinositol dephosphorylation"/>
    <property type="evidence" value="ECO:0007669"/>
    <property type="project" value="InterPro"/>
</dbReference>
<proteinExistence type="predicted"/>
<gene>
    <name evidence="2" type="ORF">RO3G_02869</name>
</gene>
<sequence>MFHDHGDTIALQYGGSHLVNTMETYRKINQWTSHPRDMIESIRRYYANAFSDADKQDAINLFLGNFVTKDGQPMLWELSSDYHLHNQHPLKKASRRDYRNWYNKEVLKKQCSDQDPELFTIPVEFRKPAINPDESDLYQGYWVEYYNHKEYTSLEKLFTYNMNGKSKHASSNKALTEEKTIIDEEKKNEKEKLPAWAIEGMVQRSLEPSITHSELKEYKRYAQQFKNIEKLTVNYGNQVNHANFESFPEYQQYQNYVQKNVLSEHRTALKTSGIDEQVYNTYVDIPRRAASIQITREWSGNARKRYEGYANYLRSGKYPSQHQIGRQSNGNS</sequence>
<dbReference type="RefSeq" id="XP_067513561.1">
    <property type="nucleotide sequence ID" value="XM_067657460.1"/>
</dbReference>
<dbReference type="Proteomes" id="UP000009138">
    <property type="component" value="Unassembled WGS sequence"/>
</dbReference>
<accession>I1BPN5</accession>
<evidence type="ECO:0000256" key="1">
    <source>
        <dbReference type="ARBA" id="ARBA00022801"/>
    </source>
</evidence>
<dbReference type="eggNOG" id="KOG1888">
    <property type="taxonomic scope" value="Eukaryota"/>
</dbReference>
<dbReference type="GeneID" id="93609841"/>
<keyword evidence="3" id="KW-1185">Reference proteome</keyword>
<dbReference type="OrthoDB" id="2282164at2759"/>
<protein>
    <submittedName>
        <fullName evidence="2">Uncharacterized protein</fullName>
    </submittedName>
</protein>
<name>I1BPN5_RHIO9</name>
<dbReference type="STRING" id="246409.I1BPN5"/>
<dbReference type="EMBL" id="CH476733">
    <property type="protein sequence ID" value="EIE78165.1"/>
    <property type="molecule type" value="Genomic_DNA"/>
</dbReference>
<dbReference type="InParanoid" id="I1BPN5"/>
<dbReference type="InterPro" id="IPR043573">
    <property type="entry name" value="Fig4-like"/>
</dbReference>
<evidence type="ECO:0000313" key="3">
    <source>
        <dbReference type="Proteomes" id="UP000009138"/>
    </source>
</evidence>
<evidence type="ECO:0000313" key="2">
    <source>
        <dbReference type="EMBL" id="EIE78165.1"/>
    </source>
</evidence>
<dbReference type="GO" id="GO:0043813">
    <property type="term" value="F:phosphatidylinositol-3,5-bisphosphate 5-phosphatase activity"/>
    <property type="evidence" value="ECO:0007669"/>
    <property type="project" value="InterPro"/>
</dbReference>
<keyword evidence="1" id="KW-0378">Hydrolase</keyword>
<dbReference type="VEuPathDB" id="FungiDB:RO3G_02869"/>
<dbReference type="OMA" id="EYLEYPR"/>